<keyword evidence="2" id="KW-1185">Reference proteome</keyword>
<comment type="caution">
    <text evidence="1">The sequence shown here is derived from an EMBL/GenBank/DDBJ whole genome shotgun (WGS) entry which is preliminary data.</text>
</comment>
<proteinExistence type="predicted"/>
<protein>
    <submittedName>
        <fullName evidence="1">Uncharacterized protein</fullName>
    </submittedName>
</protein>
<reference evidence="1 2" key="1">
    <citation type="submission" date="2019-10" db="EMBL/GenBank/DDBJ databases">
        <title>Taxonomy of Antarctic Massilia spp.: description of Massilia rubra sp. nov., Massilia aquatica sp. nov., Massilia mucilaginosa sp. nov., Massilia frigida sp. nov. isolated from streams, lakes and regoliths.</title>
        <authorList>
            <person name="Holochova P."/>
            <person name="Sedlacek I."/>
            <person name="Kralova S."/>
            <person name="Maslanova I."/>
            <person name="Busse H.-J."/>
            <person name="Stankova E."/>
            <person name="Vrbovska V."/>
            <person name="Kovarovic V."/>
            <person name="Bartak M."/>
            <person name="Svec P."/>
            <person name="Pantucek R."/>
        </authorList>
    </citation>
    <scope>NUCLEOTIDE SEQUENCE [LARGE SCALE GENOMIC DNA]</scope>
    <source>
        <strain evidence="1 2">CCM 8694</strain>
    </source>
</reference>
<evidence type="ECO:0000313" key="1">
    <source>
        <dbReference type="EMBL" id="NHZ67126.1"/>
    </source>
</evidence>
<organism evidence="1 2">
    <name type="scientific">Massilia genomosp. 1</name>
    <dbReference type="NCBI Taxonomy" id="2609280"/>
    <lineage>
        <taxon>Bacteria</taxon>
        <taxon>Pseudomonadati</taxon>
        <taxon>Pseudomonadota</taxon>
        <taxon>Betaproteobacteria</taxon>
        <taxon>Burkholderiales</taxon>
        <taxon>Oxalobacteraceae</taxon>
        <taxon>Telluria group</taxon>
        <taxon>Massilia</taxon>
    </lineage>
</organism>
<dbReference type="EMBL" id="WHJF01000292">
    <property type="protein sequence ID" value="NHZ67126.1"/>
    <property type="molecule type" value="Genomic_DNA"/>
</dbReference>
<dbReference type="Pfam" id="PF14412">
    <property type="entry name" value="AHH"/>
    <property type="match status" value="1"/>
</dbReference>
<sequence length="153" mass="16778">MTNMYAYAPNPTGWMDPLGWCSTALGRNIGAKPGDGMQNHHLIPEEIMGDFNYSAMFDRLRSLGFKDDGAPNGILLPGSSALAKTMNLPGHWSNHNQYTAAIKNEVSILSDRFDAGLIGNNELKEGIGEIQKWAREELIKGTFVVDVITGRLL</sequence>
<evidence type="ECO:0000313" key="2">
    <source>
        <dbReference type="Proteomes" id="UP000610594"/>
    </source>
</evidence>
<gene>
    <name evidence="1" type="ORF">F1735_33550</name>
</gene>
<dbReference type="Proteomes" id="UP000610594">
    <property type="component" value="Unassembled WGS sequence"/>
</dbReference>
<name>A0ABX0MWI2_9BURK</name>
<accession>A0ABX0MWI2</accession>
<dbReference type="InterPro" id="IPR032871">
    <property type="entry name" value="AHH_dom_containing"/>
</dbReference>